<organism evidence="1 2">
    <name type="scientific">Catharanthus roseus</name>
    <name type="common">Madagascar periwinkle</name>
    <name type="synonym">Vinca rosea</name>
    <dbReference type="NCBI Taxonomy" id="4058"/>
    <lineage>
        <taxon>Eukaryota</taxon>
        <taxon>Viridiplantae</taxon>
        <taxon>Streptophyta</taxon>
        <taxon>Embryophyta</taxon>
        <taxon>Tracheophyta</taxon>
        <taxon>Spermatophyta</taxon>
        <taxon>Magnoliopsida</taxon>
        <taxon>eudicotyledons</taxon>
        <taxon>Gunneridae</taxon>
        <taxon>Pentapetalae</taxon>
        <taxon>asterids</taxon>
        <taxon>lamiids</taxon>
        <taxon>Gentianales</taxon>
        <taxon>Apocynaceae</taxon>
        <taxon>Rauvolfioideae</taxon>
        <taxon>Vinceae</taxon>
        <taxon>Catharanthinae</taxon>
        <taxon>Catharanthus</taxon>
    </lineage>
</organism>
<keyword evidence="2" id="KW-1185">Reference proteome</keyword>
<evidence type="ECO:0000313" key="1">
    <source>
        <dbReference type="EMBL" id="KAI5656966.1"/>
    </source>
</evidence>
<protein>
    <submittedName>
        <fullName evidence="1">Uncharacterized protein</fullName>
    </submittedName>
</protein>
<proteinExistence type="predicted"/>
<evidence type="ECO:0000313" key="2">
    <source>
        <dbReference type="Proteomes" id="UP001060085"/>
    </source>
</evidence>
<sequence>MSRLTDPDGICVARKLRCKGQQQIQHSISNLTGNIELSNFKFDQEKSRRALAKMIIKHNYPFNMCEHELFEKFCNKKMRLYEFLDGLDCRITLTTDIWTSEHANIAYTCLTAHFVDDNWELKKENSCI</sequence>
<reference evidence="2" key="1">
    <citation type="journal article" date="2023" name="Nat. Plants">
        <title>Single-cell RNA sequencing provides a high-resolution roadmap for understanding the multicellular compartmentation of specialized metabolism.</title>
        <authorList>
            <person name="Sun S."/>
            <person name="Shen X."/>
            <person name="Li Y."/>
            <person name="Li Y."/>
            <person name="Wang S."/>
            <person name="Li R."/>
            <person name="Zhang H."/>
            <person name="Shen G."/>
            <person name="Guo B."/>
            <person name="Wei J."/>
            <person name="Xu J."/>
            <person name="St-Pierre B."/>
            <person name="Chen S."/>
            <person name="Sun C."/>
        </authorList>
    </citation>
    <scope>NUCLEOTIDE SEQUENCE [LARGE SCALE GENOMIC DNA]</scope>
</reference>
<dbReference type="EMBL" id="CM044706">
    <property type="protein sequence ID" value="KAI5656966.1"/>
    <property type="molecule type" value="Genomic_DNA"/>
</dbReference>
<dbReference type="Proteomes" id="UP001060085">
    <property type="component" value="Linkage Group LG06"/>
</dbReference>
<name>A0ACC0A872_CATRO</name>
<accession>A0ACC0A872</accession>
<comment type="caution">
    <text evidence="1">The sequence shown here is derived from an EMBL/GenBank/DDBJ whole genome shotgun (WGS) entry which is preliminary data.</text>
</comment>
<gene>
    <name evidence="1" type="ORF">M9H77_25759</name>
</gene>